<dbReference type="AlphaFoldDB" id="A0AAP0KR38"/>
<dbReference type="PANTHER" id="PTHR31900:SF34">
    <property type="entry name" value="EMB|CAB62440.1-RELATED"/>
    <property type="match status" value="1"/>
</dbReference>
<reference evidence="1 2" key="1">
    <citation type="submission" date="2024-01" db="EMBL/GenBank/DDBJ databases">
        <title>Genome assemblies of Stephania.</title>
        <authorList>
            <person name="Yang L."/>
        </authorList>
    </citation>
    <scope>NUCLEOTIDE SEQUENCE [LARGE SCALE GENOMIC DNA]</scope>
    <source>
        <strain evidence="1">QJT</strain>
        <tissue evidence="1">Leaf</tissue>
    </source>
</reference>
<organism evidence="1 2">
    <name type="scientific">Stephania japonica</name>
    <dbReference type="NCBI Taxonomy" id="461633"/>
    <lineage>
        <taxon>Eukaryota</taxon>
        <taxon>Viridiplantae</taxon>
        <taxon>Streptophyta</taxon>
        <taxon>Embryophyta</taxon>
        <taxon>Tracheophyta</taxon>
        <taxon>Spermatophyta</taxon>
        <taxon>Magnoliopsida</taxon>
        <taxon>Ranunculales</taxon>
        <taxon>Menispermaceae</taxon>
        <taxon>Menispermoideae</taxon>
        <taxon>Cissampelideae</taxon>
        <taxon>Stephania</taxon>
    </lineage>
</organism>
<evidence type="ECO:0000313" key="1">
    <source>
        <dbReference type="EMBL" id="KAK9155805.1"/>
    </source>
</evidence>
<dbReference type="PANTHER" id="PTHR31900">
    <property type="entry name" value="F-BOX/RNI SUPERFAMILY PROTEIN-RELATED"/>
    <property type="match status" value="1"/>
</dbReference>
<name>A0AAP0KR38_9MAGN</name>
<sequence length="142" mass="16678">MYLYDEEWTRRFFSSLPALKRLVLESCTFYNHQKLTILVSSINHLRIAYPVFLPFKEYCREIEINAPNLDYLYRWTNRIPKAYILFDMPVLEEALIDVALYENPLLMDDVKVCHNACNLLAHIANVKKLSITADLLVVMTTC</sequence>
<dbReference type="InterPro" id="IPR050232">
    <property type="entry name" value="FBL13/AtMIF1-like"/>
</dbReference>
<protein>
    <submittedName>
        <fullName evidence="1">Uncharacterized protein</fullName>
    </submittedName>
</protein>
<evidence type="ECO:0000313" key="2">
    <source>
        <dbReference type="Proteomes" id="UP001417504"/>
    </source>
</evidence>
<gene>
    <name evidence="1" type="ORF">Sjap_003285</name>
</gene>
<proteinExistence type="predicted"/>
<dbReference type="Proteomes" id="UP001417504">
    <property type="component" value="Unassembled WGS sequence"/>
</dbReference>
<keyword evidence="2" id="KW-1185">Reference proteome</keyword>
<accession>A0AAP0KR38</accession>
<comment type="caution">
    <text evidence="1">The sequence shown here is derived from an EMBL/GenBank/DDBJ whole genome shotgun (WGS) entry which is preliminary data.</text>
</comment>
<dbReference type="EMBL" id="JBBNAE010000001">
    <property type="protein sequence ID" value="KAK9155805.1"/>
    <property type="molecule type" value="Genomic_DNA"/>
</dbReference>